<gene>
    <name evidence="1" type="ORF">BDW42DRAFT_168103</name>
</gene>
<accession>A0A2J5HWC7</accession>
<dbReference type="AlphaFoldDB" id="A0A2J5HWC7"/>
<organism evidence="1 2">
    <name type="scientific">Aspergillus taichungensis</name>
    <dbReference type="NCBI Taxonomy" id="482145"/>
    <lineage>
        <taxon>Eukaryota</taxon>
        <taxon>Fungi</taxon>
        <taxon>Dikarya</taxon>
        <taxon>Ascomycota</taxon>
        <taxon>Pezizomycotina</taxon>
        <taxon>Eurotiomycetes</taxon>
        <taxon>Eurotiomycetidae</taxon>
        <taxon>Eurotiales</taxon>
        <taxon>Aspergillaceae</taxon>
        <taxon>Aspergillus</taxon>
        <taxon>Aspergillus subgen. Circumdati</taxon>
    </lineage>
</organism>
<evidence type="ECO:0000313" key="1">
    <source>
        <dbReference type="EMBL" id="PLN81726.1"/>
    </source>
</evidence>
<keyword evidence="2" id="KW-1185">Reference proteome</keyword>
<proteinExistence type="predicted"/>
<sequence>MLWGLIEENQLDGRDAGGIINDSLILFTLFIAFSFSVDAHCQLMIEAGGDCGAVRVCSGAGMKLGRRVICPLRETRICCVLGWTVIRLRCMGITGMVGILSIDCELWLIRCTPTVV</sequence>
<dbReference type="Proteomes" id="UP000235023">
    <property type="component" value="Unassembled WGS sequence"/>
</dbReference>
<dbReference type="EMBL" id="KZ559533">
    <property type="protein sequence ID" value="PLN81726.1"/>
    <property type="molecule type" value="Genomic_DNA"/>
</dbReference>
<evidence type="ECO:0000313" key="2">
    <source>
        <dbReference type="Proteomes" id="UP000235023"/>
    </source>
</evidence>
<name>A0A2J5HWC7_9EURO</name>
<protein>
    <submittedName>
        <fullName evidence="1">Uncharacterized protein</fullName>
    </submittedName>
</protein>
<reference evidence="2" key="1">
    <citation type="submission" date="2017-12" db="EMBL/GenBank/DDBJ databases">
        <authorList>
            <consortium name="DOE Joint Genome Institute"/>
            <person name="Mondo S.J."/>
            <person name="Kjaerbolling I."/>
            <person name="Vesth T.C."/>
            <person name="Frisvad J.C."/>
            <person name="Nybo J.L."/>
            <person name="Theobald S."/>
            <person name="Kuo A."/>
            <person name="Bowyer P."/>
            <person name="Matsuda Y."/>
            <person name="Lyhne E.K."/>
            <person name="Kogle M.E."/>
            <person name="Clum A."/>
            <person name="Lipzen A."/>
            <person name="Salamov A."/>
            <person name="Ngan C.Y."/>
            <person name="Daum C."/>
            <person name="Chiniquy J."/>
            <person name="Barry K."/>
            <person name="LaButti K."/>
            <person name="Haridas S."/>
            <person name="Simmons B.A."/>
            <person name="Magnuson J.K."/>
            <person name="Mortensen U.H."/>
            <person name="Larsen T.O."/>
            <person name="Grigoriev I.V."/>
            <person name="Baker S.E."/>
            <person name="Andersen M.R."/>
            <person name="Nordberg H.P."/>
            <person name="Cantor M.N."/>
            <person name="Hua S.X."/>
        </authorList>
    </citation>
    <scope>NUCLEOTIDE SEQUENCE [LARGE SCALE GENOMIC DNA]</scope>
    <source>
        <strain evidence="2">IBT 19404</strain>
    </source>
</reference>